<accession>A0AAD6FRC2</accession>
<dbReference type="FunFam" id="3.40.50.300:FF:001488">
    <property type="entry name" value="Putative helicase CHR10"/>
    <property type="match status" value="1"/>
</dbReference>
<feature type="compositionally biased region" description="Polar residues" evidence="7">
    <location>
        <begin position="1225"/>
        <end position="1235"/>
    </location>
</feature>
<dbReference type="GO" id="GO:0006338">
    <property type="term" value="P:chromatin remodeling"/>
    <property type="evidence" value="ECO:0007669"/>
    <property type="project" value="InterPro"/>
</dbReference>
<dbReference type="InterPro" id="IPR001357">
    <property type="entry name" value="BRCT_dom"/>
</dbReference>
<dbReference type="InterPro" id="IPR049730">
    <property type="entry name" value="SNF2/RAD54-like_C"/>
</dbReference>
<dbReference type="InterPro" id="IPR002589">
    <property type="entry name" value="Macro_dom"/>
</dbReference>
<dbReference type="CDD" id="cd03331">
    <property type="entry name" value="Macro_Poa1p-like_SNF2"/>
    <property type="match status" value="1"/>
</dbReference>
<dbReference type="Gene3D" id="3.40.50.300">
    <property type="entry name" value="P-loop containing nucleotide triphosphate hydrolases"/>
    <property type="match status" value="1"/>
</dbReference>
<keyword evidence="6" id="KW-0539">Nucleus</keyword>
<dbReference type="PANTHER" id="PTHR47157">
    <property type="entry name" value="CHROMODOMAIN-HELICASE-DNA-BINDING PROTEIN 1-LIKE"/>
    <property type="match status" value="1"/>
</dbReference>
<dbReference type="Pfam" id="PF00176">
    <property type="entry name" value="SNF2-rel_dom"/>
    <property type="match status" value="1"/>
</dbReference>
<dbReference type="GO" id="GO:0016787">
    <property type="term" value="F:hydrolase activity"/>
    <property type="evidence" value="ECO:0007669"/>
    <property type="project" value="UniProtKB-KW"/>
</dbReference>
<comment type="similarity">
    <text evidence="2">Belongs to the SNF2/RAD54 helicase family.</text>
</comment>
<feature type="domain" description="BRCT" evidence="8">
    <location>
        <begin position="857"/>
        <end position="937"/>
    </location>
</feature>
<comment type="caution">
    <text evidence="12">The sequence shown here is derived from an EMBL/GenBank/DDBJ whole genome shotgun (WGS) entry which is preliminary data.</text>
</comment>
<evidence type="ECO:0000259" key="9">
    <source>
        <dbReference type="PROSITE" id="PS51154"/>
    </source>
</evidence>
<keyword evidence="3" id="KW-0547">Nucleotide-binding</keyword>
<keyword evidence="13" id="KW-1185">Reference proteome</keyword>
<comment type="subcellular location">
    <subcellularLocation>
        <location evidence="1">Nucleus</location>
    </subcellularLocation>
</comment>
<protein>
    <recommendedName>
        <fullName evidence="14">Chromodomain-helicase-DNA-binding protein 1-like</fullName>
    </recommendedName>
</protein>
<dbReference type="InterPro" id="IPR027417">
    <property type="entry name" value="P-loop_NTPase"/>
</dbReference>
<evidence type="ECO:0000256" key="3">
    <source>
        <dbReference type="ARBA" id="ARBA00022741"/>
    </source>
</evidence>
<feature type="compositionally biased region" description="Low complexity" evidence="7">
    <location>
        <begin position="825"/>
        <end position="841"/>
    </location>
</feature>
<feature type="region of interest" description="Disordered" evidence="7">
    <location>
        <begin position="1202"/>
        <end position="1235"/>
    </location>
</feature>
<evidence type="ECO:0000256" key="4">
    <source>
        <dbReference type="ARBA" id="ARBA00022801"/>
    </source>
</evidence>
<dbReference type="InterPro" id="IPR036420">
    <property type="entry name" value="BRCT_dom_sf"/>
</dbReference>
<evidence type="ECO:0000313" key="13">
    <source>
        <dbReference type="Proteomes" id="UP001219934"/>
    </source>
</evidence>
<name>A0AAD6FRC2_9TELE</name>
<feature type="compositionally biased region" description="Pro residues" evidence="7">
    <location>
        <begin position="1202"/>
        <end position="1213"/>
    </location>
</feature>
<dbReference type="EMBL" id="JAPTMU010000005">
    <property type="protein sequence ID" value="KAJ4943088.1"/>
    <property type="molecule type" value="Genomic_DNA"/>
</dbReference>
<dbReference type="GO" id="GO:0005524">
    <property type="term" value="F:ATP binding"/>
    <property type="evidence" value="ECO:0007669"/>
    <property type="project" value="UniProtKB-KW"/>
</dbReference>
<evidence type="ECO:0000313" key="12">
    <source>
        <dbReference type="EMBL" id="KAJ4943088.1"/>
    </source>
</evidence>
<dbReference type="PROSITE" id="PS51192">
    <property type="entry name" value="HELICASE_ATP_BIND_1"/>
    <property type="match status" value="1"/>
</dbReference>
<evidence type="ECO:0000256" key="1">
    <source>
        <dbReference type="ARBA" id="ARBA00004123"/>
    </source>
</evidence>
<dbReference type="GO" id="GO:0006281">
    <property type="term" value="P:DNA repair"/>
    <property type="evidence" value="ECO:0007669"/>
    <property type="project" value="InterPro"/>
</dbReference>
<dbReference type="SUPFAM" id="SSF52540">
    <property type="entry name" value="P-loop containing nucleoside triphosphate hydrolases"/>
    <property type="match status" value="2"/>
</dbReference>
<sequence>MSDLLTKIKHSEKKKTSVSQTDLQKLGLTGITLRPYQLDGVQWLSECQRNQQGCILGDEMGLGKTCQTISLLVFVSGSLGQSGPFLVLSPLSVMENWRNELQSFAPSLTVLCYKGDKERRAELQRETKHFQVLLTTYELCMNDASFLKRWKWKVLVVDEAHRLKNANSLLHRTLTQFSVGFRVLLTGTPIQNNLQELYSLLSFIQPAVFSAEETEDFCSKYANVQNQPALASDLQGVLEPFLLRRVKAEVAVDLPKKTELLVYHGMSALQKKYYKAFLMKDLDAFGGDQGSRNRLMNILMNLRKCVDHPYLFDGVEPEPFEMGEHLVEASGKLCLLDSILTHLHREGHRVLLFSQMTRMLDILQDYMEFRGFSYERLDGSVRGEERNLAVKNFSSKHIFVFLLSTKAGGVGLNLTAADTVIFMDSDFNPQNDLQAAARCHRIGQSRPVKVIRLLARDTVEEIMYSRAVSKLQLTNTVIEEGRFSLMDQAQSAAAGLKLSEILKFGVDKLLSSEESSVQEVKLEKILGPSRKGRWAEEDFNHMYFFEGRDYSKDPSSEDQSSFQRLLEDQEEVQRGGEGRALRHKAGVSLTAALGMSVRKRKALSEEELQLRRKRREEAADGVVAVEWLQIPLPAVYSDSSAIRYVLGDVTHPQAAPGDAIIVHCVDDSGRWGRGGLFTALEVRSDEPRKHYELAGKMKDLELGNVLLFPVDDKQSRLDGQDQLALIVAQQRDGNNKLSAIFLSALDEGLKKIYAAAKRLKASVHLPRIGHATRGFNWYGTERDNSSRFLLNSTCSYYHSRAKSSAPSSSSPDSTRVTDDAETCAPSTPSTSSSDPQQPDPTRVTEDAESSAPCGPAALPDFMKGVRVFFYNLPASERKRLARYLITYDGDEEEVMSPEVTHIVAEVESSVQSQELQELQSRYPQAVVVQKLWMESCFCKQSRVEPLSGGRGFSLKAKNRALLPSKSALCLTERTLNTSLHINSQGLFIHVRQLRRFHLNTPEEDDETMSSEDPNPHPVSSHRDPNPHPVSSHRDPNPHPHLDHDPHPVSSHRDPNPHPVSPHRDPHPVSPHRDPHPVSPGSSLSSTQRQDLIHSLPPAGFCCYQPPGYGLSQPTPFPSQTHPPAAWLHPSFSSSWSGGYPSSGSYPAESFLSGYKLVSSSLEQPLSLCSNPPSGNLFHHTLSPYSCAPPGAACFAQLPPDPFRGPKPWPPPQHPAYNPYGPNIKQPHSTPLSLEQ</sequence>
<dbReference type="GO" id="GO:0005634">
    <property type="term" value="C:nucleus"/>
    <property type="evidence" value="ECO:0007669"/>
    <property type="project" value="UniProtKB-SubCell"/>
</dbReference>
<gene>
    <name evidence="12" type="ORF">JOQ06_005597</name>
</gene>
<evidence type="ECO:0000256" key="6">
    <source>
        <dbReference type="ARBA" id="ARBA00023242"/>
    </source>
</evidence>
<evidence type="ECO:0000256" key="7">
    <source>
        <dbReference type="SAM" id="MobiDB-lite"/>
    </source>
</evidence>
<dbReference type="PROSITE" id="PS51154">
    <property type="entry name" value="MACRO"/>
    <property type="match status" value="1"/>
</dbReference>
<feature type="domain" description="Macro" evidence="9">
    <location>
        <begin position="629"/>
        <end position="809"/>
    </location>
</feature>
<evidence type="ECO:0000259" key="11">
    <source>
        <dbReference type="PROSITE" id="PS51194"/>
    </source>
</evidence>
<feature type="non-terminal residue" evidence="12">
    <location>
        <position position="1235"/>
    </location>
</feature>
<proteinExistence type="inferred from homology"/>
<dbReference type="AlphaFoldDB" id="A0AAD6FRC2"/>
<feature type="compositionally biased region" description="Basic and acidic residues" evidence="7">
    <location>
        <begin position="1020"/>
        <end position="1075"/>
    </location>
</feature>
<dbReference type="FunFam" id="3.40.50.10810:FF:000037">
    <property type="entry name" value="chromodomain-helicase-DNA-binding protein 1-like isoform X1"/>
    <property type="match status" value="1"/>
</dbReference>
<dbReference type="Gene3D" id="3.40.220.10">
    <property type="entry name" value="Leucine Aminopeptidase, subunit E, domain 1"/>
    <property type="match status" value="1"/>
</dbReference>
<dbReference type="SMART" id="SM00487">
    <property type="entry name" value="DEXDc"/>
    <property type="match status" value="1"/>
</dbReference>
<organism evidence="12 13">
    <name type="scientific">Pogonophryne albipinna</name>
    <dbReference type="NCBI Taxonomy" id="1090488"/>
    <lineage>
        <taxon>Eukaryota</taxon>
        <taxon>Metazoa</taxon>
        <taxon>Chordata</taxon>
        <taxon>Craniata</taxon>
        <taxon>Vertebrata</taxon>
        <taxon>Euteleostomi</taxon>
        <taxon>Actinopterygii</taxon>
        <taxon>Neopterygii</taxon>
        <taxon>Teleostei</taxon>
        <taxon>Neoteleostei</taxon>
        <taxon>Acanthomorphata</taxon>
        <taxon>Eupercaria</taxon>
        <taxon>Perciformes</taxon>
        <taxon>Notothenioidei</taxon>
        <taxon>Pogonophryne</taxon>
    </lineage>
</organism>
<dbReference type="Pfam" id="PF00271">
    <property type="entry name" value="Helicase_C"/>
    <property type="match status" value="1"/>
</dbReference>
<dbReference type="Pfam" id="PF16759">
    <property type="entry name" value="LIG3_BRCT"/>
    <property type="match status" value="1"/>
</dbReference>
<dbReference type="Proteomes" id="UP001219934">
    <property type="component" value="Unassembled WGS sequence"/>
</dbReference>
<dbReference type="InterPro" id="IPR031053">
    <property type="entry name" value="ALC1"/>
</dbReference>
<dbReference type="PROSITE" id="PS50172">
    <property type="entry name" value="BRCT"/>
    <property type="match status" value="1"/>
</dbReference>
<feature type="domain" description="Helicase C-terminal" evidence="11">
    <location>
        <begin position="335"/>
        <end position="489"/>
    </location>
</feature>
<feature type="region of interest" description="Disordered" evidence="7">
    <location>
        <begin position="1001"/>
        <end position="1088"/>
    </location>
</feature>
<evidence type="ECO:0000259" key="8">
    <source>
        <dbReference type="PROSITE" id="PS50172"/>
    </source>
</evidence>
<dbReference type="CDD" id="cd18793">
    <property type="entry name" value="SF2_C_SNF"/>
    <property type="match status" value="1"/>
</dbReference>
<reference evidence="12" key="1">
    <citation type="submission" date="2022-11" db="EMBL/GenBank/DDBJ databases">
        <title>Chromosome-level genome of Pogonophryne albipinna.</title>
        <authorList>
            <person name="Jo E."/>
        </authorList>
    </citation>
    <scope>NUCLEOTIDE SEQUENCE</scope>
    <source>
        <strain evidence="12">SGF0006</strain>
        <tissue evidence="12">Muscle</tissue>
    </source>
</reference>
<dbReference type="InterPro" id="IPR014001">
    <property type="entry name" value="Helicase_ATP-bd"/>
</dbReference>
<dbReference type="InterPro" id="IPR001650">
    <property type="entry name" value="Helicase_C-like"/>
</dbReference>
<evidence type="ECO:0000259" key="10">
    <source>
        <dbReference type="PROSITE" id="PS51192"/>
    </source>
</evidence>
<dbReference type="Gene3D" id="3.40.50.10190">
    <property type="entry name" value="BRCT domain"/>
    <property type="match status" value="1"/>
</dbReference>
<keyword evidence="4" id="KW-0378">Hydrolase</keyword>
<dbReference type="SUPFAM" id="SSF52113">
    <property type="entry name" value="BRCT domain"/>
    <property type="match status" value="1"/>
</dbReference>
<dbReference type="Gene3D" id="3.40.50.10810">
    <property type="entry name" value="Tandem AAA-ATPase domain"/>
    <property type="match status" value="1"/>
</dbReference>
<evidence type="ECO:0000256" key="2">
    <source>
        <dbReference type="ARBA" id="ARBA00007025"/>
    </source>
</evidence>
<dbReference type="SMART" id="SM00490">
    <property type="entry name" value="HELICc"/>
    <property type="match status" value="1"/>
</dbReference>
<dbReference type="InterPro" id="IPR031916">
    <property type="entry name" value="LIG3_BRCT"/>
</dbReference>
<feature type="domain" description="Helicase ATP-binding" evidence="10">
    <location>
        <begin position="45"/>
        <end position="207"/>
    </location>
</feature>
<dbReference type="InterPro" id="IPR043472">
    <property type="entry name" value="Macro_dom-like"/>
</dbReference>
<dbReference type="InterPro" id="IPR000330">
    <property type="entry name" value="SNF2_N"/>
</dbReference>
<dbReference type="InterPro" id="IPR038718">
    <property type="entry name" value="SNF2-like_sf"/>
</dbReference>
<dbReference type="PROSITE" id="PS51194">
    <property type="entry name" value="HELICASE_CTER"/>
    <property type="match status" value="1"/>
</dbReference>
<feature type="region of interest" description="Disordered" evidence="7">
    <location>
        <begin position="800"/>
        <end position="855"/>
    </location>
</feature>
<dbReference type="PANTHER" id="PTHR47157:SF1">
    <property type="entry name" value="CHROMODOMAIN-HELICASE-DNA-BINDING PROTEIN 1-LIKE"/>
    <property type="match status" value="1"/>
</dbReference>
<feature type="compositionally biased region" description="Polar residues" evidence="7">
    <location>
        <begin position="1079"/>
        <end position="1088"/>
    </location>
</feature>
<evidence type="ECO:0008006" key="14">
    <source>
        <dbReference type="Google" id="ProtNLM"/>
    </source>
</evidence>
<dbReference type="SUPFAM" id="SSF52949">
    <property type="entry name" value="Macro domain-like"/>
    <property type="match status" value="1"/>
</dbReference>
<evidence type="ECO:0000256" key="5">
    <source>
        <dbReference type="ARBA" id="ARBA00022840"/>
    </source>
</evidence>
<dbReference type="GO" id="GO:0003678">
    <property type="term" value="F:DNA helicase activity"/>
    <property type="evidence" value="ECO:0007669"/>
    <property type="project" value="InterPro"/>
</dbReference>
<dbReference type="CDD" id="cd22541">
    <property type="entry name" value="SP5_N"/>
    <property type="match status" value="1"/>
</dbReference>
<feature type="compositionally biased region" description="Low complexity" evidence="7">
    <location>
        <begin position="802"/>
        <end position="814"/>
    </location>
</feature>
<keyword evidence="5" id="KW-0067">ATP-binding</keyword>